<keyword evidence="10" id="KW-1185">Reference proteome</keyword>
<dbReference type="PROSITE" id="PS51679">
    <property type="entry name" value="SAM_MT_C5"/>
    <property type="match status" value="1"/>
</dbReference>
<proteinExistence type="inferred from homology"/>
<evidence type="ECO:0000256" key="4">
    <source>
        <dbReference type="ARBA" id="ARBA00022747"/>
    </source>
</evidence>
<evidence type="ECO:0000313" key="9">
    <source>
        <dbReference type="EMBL" id="WBV59896.1"/>
    </source>
</evidence>
<dbReference type="GO" id="GO:0008168">
    <property type="term" value="F:methyltransferase activity"/>
    <property type="evidence" value="ECO:0007669"/>
    <property type="project" value="UniProtKB-KW"/>
</dbReference>
<comment type="similarity">
    <text evidence="6 7">Belongs to the class I-like SAM-binding methyltransferase superfamily. C5-methyltransferase family.</text>
</comment>
<evidence type="ECO:0000256" key="2">
    <source>
        <dbReference type="ARBA" id="ARBA00022679"/>
    </source>
</evidence>
<dbReference type="EC" id="2.1.1.37" evidence="8"/>
<keyword evidence="4" id="KW-0680">Restriction system</keyword>
<dbReference type="Gene3D" id="3.90.120.10">
    <property type="entry name" value="DNA Methylase, subunit A, domain 2"/>
    <property type="match status" value="1"/>
</dbReference>
<evidence type="ECO:0000313" key="10">
    <source>
        <dbReference type="Proteomes" id="UP001210978"/>
    </source>
</evidence>
<comment type="catalytic activity">
    <reaction evidence="5 8">
        <text>a 2'-deoxycytidine in DNA + S-adenosyl-L-methionine = a 5-methyl-2'-deoxycytidine in DNA + S-adenosyl-L-homocysteine + H(+)</text>
        <dbReference type="Rhea" id="RHEA:13681"/>
        <dbReference type="Rhea" id="RHEA-COMP:11369"/>
        <dbReference type="Rhea" id="RHEA-COMP:11370"/>
        <dbReference type="ChEBI" id="CHEBI:15378"/>
        <dbReference type="ChEBI" id="CHEBI:57856"/>
        <dbReference type="ChEBI" id="CHEBI:59789"/>
        <dbReference type="ChEBI" id="CHEBI:85452"/>
        <dbReference type="ChEBI" id="CHEBI:85454"/>
        <dbReference type="EC" id="2.1.1.37"/>
    </reaction>
</comment>
<evidence type="ECO:0000256" key="6">
    <source>
        <dbReference type="PROSITE-ProRule" id="PRU01016"/>
    </source>
</evidence>
<keyword evidence="3 6" id="KW-0949">S-adenosyl-L-methionine</keyword>
<evidence type="ECO:0000256" key="7">
    <source>
        <dbReference type="RuleBase" id="RU000416"/>
    </source>
</evidence>
<keyword evidence="1 6" id="KW-0489">Methyltransferase</keyword>
<feature type="active site" evidence="6">
    <location>
        <position position="89"/>
    </location>
</feature>
<dbReference type="PROSITE" id="PS00094">
    <property type="entry name" value="C5_MTASE_1"/>
    <property type="match status" value="1"/>
</dbReference>
<keyword evidence="2 6" id="KW-0808">Transferase</keyword>
<dbReference type="SUPFAM" id="SSF53335">
    <property type="entry name" value="S-adenosyl-L-methionine-dependent methyltransferases"/>
    <property type="match status" value="1"/>
</dbReference>
<evidence type="ECO:0000256" key="3">
    <source>
        <dbReference type="ARBA" id="ARBA00022691"/>
    </source>
</evidence>
<dbReference type="Proteomes" id="UP001210978">
    <property type="component" value="Chromosome"/>
</dbReference>
<sequence length="408" mass="46829">MKYIDLFAGCGGLSLGLNQSGWKGLFAIEKSPFAFATLEHNLINNLGHFDWPEWLEQKNHDINELLTHNKRELKELRGEVDLVAGGPPCQGFSTAGRREEGDHRNKLINSYIKFIRLVQPKIIFFENVRGFTQRFEKNKSKGIKYSEFVQERLKRSGKDFTGYEVHGELVDFSKFGVPQKRTRFILVGIRKDIYNTYKDKSPLQFFDLIKNQRENFLANKGIGLSTSLKDAISDLLEKNGTTECPDSKGFLTSFYGSEKSSYQKMMRLGLQHQLVPDSHRFANHGKETIKLFQNLLLTAPKGKKIGGEERRIYSIKKRGIVILDPNQPTPTLTSHPDDYIHYCEPRILSVREYARVQTFPDWFEFKKKYTTGGKLRIVEVPRYTQVGNAIPPLFGEQAGNALKQLLNE</sequence>
<dbReference type="Gene3D" id="3.40.50.150">
    <property type="entry name" value="Vaccinia Virus protein VP39"/>
    <property type="match status" value="1"/>
</dbReference>
<organism evidence="9 10">
    <name type="scientific">Chryseobacterium camelliae</name>
    <dbReference type="NCBI Taxonomy" id="1265445"/>
    <lineage>
        <taxon>Bacteria</taxon>
        <taxon>Pseudomonadati</taxon>
        <taxon>Bacteroidota</taxon>
        <taxon>Flavobacteriia</taxon>
        <taxon>Flavobacteriales</taxon>
        <taxon>Weeksellaceae</taxon>
        <taxon>Chryseobacterium group</taxon>
        <taxon>Chryseobacterium</taxon>
    </lineage>
</organism>
<dbReference type="Pfam" id="PF00145">
    <property type="entry name" value="DNA_methylase"/>
    <property type="match status" value="1"/>
</dbReference>
<dbReference type="NCBIfam" id="TIGR00675">
    <property type="entry name" value="dcm"/>
    <property type="match status" value="1"/>
</dbReference>
<gene>
    <name evidence="9" type="ORF">PFY12_12685</name>
</gene>
<accession>A0ABY7QJM1</accession>
<dbReference type="PANTHER" id="PTHR10629:SF52">
    <property type="entry name" value="DNA (CYTOSINE-5)-METHYLTRANSFERASE 1"/>
    <property type="match status" value="1"/>
</dbReference>
<reference evidence="9 10" key="1">
    <citation type="submission" date="2023-01" db="EMBL/GenBank/DDBJ databases">
        <title>Complete genome of Chryseobacterium camelliae VAN22-5A.</title>
        <authorList>
            <person name="Zong G."/>
            <person name="Cao G."/>
        </authorList>
    </citation>
    <scope>NUCLEOTIDE SEQUENCE [LARGE SCALE GENOMIC DNA]</scope>
    <source>
        <strain evidence="9 10">VAN22-5A</strain>
    </source>
</reference>
<protein>
    <recommendedName>
        <fullName evidence="8">Cytosine-specific methyltransferase</fullName>
        <ecNumber evidence="8">2.1.1.37</ecNumber>
    </recommendedName>
</protein>
<name>A0ABY7QJM1_9FLAO</name>
<evidence type="ECO:0000256" key="5">
    <source>
        <dbReference type="ARBA" id="ARBA00047422"/>
    </source>
</evidence>
<dbReference type="PANTHER" id="PTHR10629">
    <property type="entry name" value="CYTOSINE-SPECIFIC METHYLTRANSFERASE"/>
    <property type="match status" value="1"/>
</dbReference>
<dbReference type="InterPro" id="IPR029063">
    <property type="entry name" value="SAM-dependent_MTases_sf"/>
</dbReference>
<dbReference type="InterPro" id="IPR001525">
    <property type="entry name" value="C5_MeTfrase"/>
</dbReference>
<dbReference type="InterPro" id="IPR018117">
    <property type="entry name" value="C5_DNA_meth_AS"/>
</dbReference>
<dbReference type="RefSeq" id="WP_271148245.1">
    <property type="nucleotide sequence ID" value="NZ_CP115859.1"/>
</dbReference>
<dbReference type="EMBL" id="CP115859">
    <property type="protein sequence ID" value="WBV59896.1"/>
    <property type="molecule type" value="Genomic_DNA"/>
</dbReference>
<dbReference type="GO" id="GO:0032259">
    <property type="term" value="P:methylation"/>
    <property type="evidence" value="ECO:0007669"/>
    <property type="project" value="UniProtKB-KW"/>
</dbReference>
<evidence type="ECO:0000256" key="8">
    <source>
        <dbReference type="RuleBase" id="RU000417"/>
    </source>
</evidence>
<dbReference type="PRINTS" id="PR00105">
    <property type="entry name" value="C5METTRFRASE"/>
</dbReference>
<evidence type="ECO:0000256" key="1">
    <source>
        <dbReference type="ARBA" id="ARBA00022603"/>
    </source>
</evidence>
<dbReference type="InterPro" id="IPR050390">
    <property type="entry name" value="C5-Methyltransferase"/>
</dbReference>